<organism evidence="8 9">
    <name type="scientific">Nematocida parisii (strain ERTm3)</name>
    <name type="common">Nematode killer fungus</name>
    <dbReference type="NCBI Taxonomy" id="935791"/>
    <lineage>
        <taxon>Eukaryota</taxon>
        <taxon>Fungi</taxon>
        <taxon>Fungi incertae sedis</taxon>
        <taxon>Microsporidia</taxon>
        <taxon>Nematocida</taxon>
    </lineage>
</organism>
<keyword evidence="5" id="KW-0677">Repeat</keyword>
<dbReference type="PANTHER" id="PTHR44111:SF1">
    <property type="entry name" value="ELONGATOR COMPLEX PROTEIN 2"/>
    <property type="match status" value="1"/>
</dbReference>
<dbReference type="HOGENOM" id="CLU_344544_0_0_1"/>
<sequence length="861" mass="98122">MRPTGNEKSSENAEIKITSQAENKEQKESHSQKHTQKSICAEITDNSEFIEENISKIQTSQGNIENMDISGITDLSLPKGCIISGLPRTCKRLSFLYKDKIYYAVDRSIISINISENTQNSKETVEYVTTAESKISSMYINNDIISIGTISGEIILMKDNGNIIYKKFINEFIYNIVHTDNNVYVSLLYKIVKIDYTQDIKHADNYEIIKEMNDISMFFSVIPAENREILAFSNSNTLFTNSITLKYSQNIVFMYTHTQPNGNINVIIGLTNRKVYFYSYSNEKLSLTQIIHVQDVLCDIIVFSYNIYVIVMSNTINIYYCMNTAECIGMVGPYDDEILKVFLDKDRISQEIANETDTNVIVNEVINQLYIVLSTGGVFKYTSNNNLLRLPVRISSSNNILDNSEYSEVYKNINRNILAMHETLQKILPLCNAPSNIISGNLSGISHLSIKNNYLVTANGPTVRVFFISRNGNIEEIFRPVIDGFPVNSVITDWAIMENGKIISEDFSLITNSNNIIKVYKPTELFQIRKRHCESAEKLLLKYNEILREYDMNSEGSIQRNSLNELLVETESFLEYIKNIYNENDKNKNNLPFTAIKQELSLTTLPHTPEKDDIQTVFENIKTDLGLSTNHFLEVDKIYGFPFEISTFIKYSKDLVLLGCKSSQRAFSNLFVLNSNLETVQKVFTHTKTITMILSQDNVIATLGKDRKIAIYRVKQGKANFSPEDTEESFRENDFGVEFLSSRIDHKKEILAAEMHGTEIITSSKDKTVNTYSIQNEGLNLIKTDKVTVPVTAIHVLMINSYKYTMLGNNNGYIFINGNTKKLHNSRITNIRSYTSEDGQQFIITASEEGIIRTTKLSDLQ</sequence>
<accession>I3EEM0</accession>
<evidence type="ECO:0000313" key="8">
    <source>
        <dbReference type="EMBL" id="EIJ87667.1"/>
    </source>
</evidence>
<dbReference type="PANTHER" id="PTHR44111">
    <property type="entry name" value="ELONGATOR COMPLEX PROTEIN 2"/>
    <property type="match status" value="1"/>
</dbReference>
<dbReference type="GO" id="GO:0002098">
    <property type="term" value="P:tRNA wobble uridine modification"/>
    <property type="evidence" value="ECO:0007669"/>
    <property type="project" value="InterPro"/>
</dbReference>
<dbReference type="OMA" id="NILAMHE"/>
<dbReference type="GO" id="GO:0005737">
    <property type="term" value="C:cytoplasm"/>
    <property type="evidence" value="ECO:0007669"/>
    <property type="project" value="UniProtKB-SubCell"/>
</dbReference>
<evidence type="ECO:0000256" key="4">
    <source>
        <dbReference type="ARBA" id="ARBA00022574"/>
    </source>
</evidence>
<evidence type="ECO:0000256" key="7">
    <source>
        <dbReference type="SAM" id="MobiDB-lite"/>
    </source>
</evidence>
<dbReference type="EMBL" id="GL870881">
    <property type="protein sequence ID" value="EIJ87667.1"/>
    <property type="molecule type" value="Genomic_DNA"/>
</dbReference>
<reference evidence="8" key="1">
    <citation type="submission" date="2011-01" db="EMBL/GenBank/DDBJ databases">
        <title>The Genome Sequence of Nematocida parisii strain ERTm3.</title>
        <authorList>
            <consortium name="The Broad Institute Genome Sequencing Platform"/>
            <consortium name="The Broad Institute Genome Sequencing Center for Infectious Disease"/>
            <person name="Cuomo C."/>
            <person name="Troemel E."/>
            <person name="Young S.K."/>
            <person name="Zeng Q."/>
            <person name="Gargeya S."/>
            <person name="Fitzgerald M."/>
            <person name="Haas B."/>
            <person name="Abouelleil A."/>
            <person name="Alvarado L."/>
            <person name="Arachchi H.M."/>
            <person name="Berlin A."/>
            <person name="Chapman S.B."/>
            <person name="Gearin G."/>
            <person name="Goldberg J."/>
            <person name="Griggs A."/>
            <person name="Gujja S."/>
            <person name="Hansen M."/>
            <person name="Heiman D."/>
            <person name="Howarth C."/>
            <person name="Larimer J."/>
            <person name="Lui A."/>
            <person name="MacDonald P.J.P."/>
            <person name="McCowen C."/>
            <person name="Montmayeur A."/>
            <person name="Murphy C."/>
            <person name="Neiman D."/>
            <person name="Pearson M."/>
            <person name="Priest M."/>
            <person name="Roberts A."/>
            <person name="Saif S."/>
            <person name="Shea T."/>
            <person name="Sisk P."/>
            <person name="Stolte C."/>
            <person name="Sykes S."/>
            <person name="Wortman J."/>
            <person name="Nusbaum C."/>
            <person name="Birren B."/>
        </authorList>
    </citation>
    <scope>NUCLEOTIDE SEQUENCE</scope>
    <source>
        <strain evidence="8">ERTm3</strain>
    </source>
</reference>
<keyword evidence="9" id="KW-1185">Reference proteome</keyword>
<evidence type="ECO:0000256" key="1">
    <source>
        <dbReference type="ARBA" id="ARBA00004123"/>
    </source>
</evidence>
<dbReference type="SUPFAM" id="SSF50978">
    <property type="entry name" value="WD40 repeat-like"/>
    <property type="match status" value="1"/>
</dbReference>
<evidence type="ECO:0000313" key="9">
    <source>
        <dbReference type="Proteomes" id="UP000002872"/>
    </source>
</evidence>
<comment type="subcellular location">
    <subcellularLocation>
        <location evidence="2">Cytoplasm</location>
    </subcellularLocation>
    <subcellularLocation>
        <location evidence="1">Nucleus</location>
    </subcellularLocation>
</comment>
<dbReference type="GO" id="GO:0033588">
    <property type="term" value="C:elongator holoenzyme complex"/>
    <property type="evidence" value="ECO:0007669"/>
    <property type="project" value="InterPro"/>
</dbReference>
<dbReference type="InterPro" id="IPR015943">
    <property type="entry name" value="WD40/YVTN_repeat-like_dom_sf"/>
</dbReference>
<name>I3EEM0_NEMP3</name>
<dbReference type="Proteomes" id="UP000002872">
    <property type="component" value="Unassembled WGS sequence"/>
</dbReference>
<evidence type="ECO:0000256" key="5">
    <source>
        <dbReference type="ARBA" id="ARBA00022737"/>
    </source>
</evidence>
<dbReference type="AlphaFoldDB" id="I3EEM0"/>
<dbReference type="InParanoid" id="I3EEM0"/>
<feature type="region of interest" description="Disordered" evidence="7">
    <location>
        <begin position="1"/>
        <end position="37"/>
    </location>
</feature>
<dbReference type="InterPro" id="IPR036322">
    <property type="entry name" value="WD40_repeat_dom_sf"/>
</dbReference>
<dbReference type="GO" id="GO:0005634">
    <property type="term" value="C:nucleus"/>
    <property type="evidence" value="ECO:0007669"/>
    <property type="project" value="UniProtKB-SubCell"/>
</dbReference>
<evidence type="ECO:0000256" key="3">
    <source>
        <dbReference type="ARBA" id="ARBA00022490"/>
    </source>
</evidence>
<dbReference type="STRING" id="935791.I3EEM0"/>
<gene>
    <name evidence="8" type="ORF">NEQG_02214</name>
</gene>
<feature type="compositionally biased region" description="Basic and acidic residues" evidence="7">
    <location>
        <begin position="22"/>
        <end position="31"/>
    </location>
</feature>
<proteinExistence type="predicted"/>
<keyword evidence="6" id="KW-0539">Nucleus</keyword>
<evidence type="ECO:0000256" key="6">
    <source>
        <dbReference type="ARBA" id="ARBA00023242"/>
    </source>
</evidence>
<dbReference type="OrthoDB" id="27911at2759"/>
<keyword evidence="4" id="KW-0853">WD repeat</keyword>
<keyword evidence="3" id="KW-0963">Cytoplasm</keyword>
<protein>
    <submittedName>
        <fullName evidence="8">Uncharacterized protein</fullName>
    </submittedName>
</protein>
<dbReference type="Gene3D" id="2.130.10.10">
    <property type="entry name" value="YVTN repeat-like/Quinoprotein amine dehydrogenase"/>
    <property type="match status" value="1"/>
</dbReference>
<dbReference type="InterPro" id="IPR037289">
    <property type="entry name" value="Elp2"/>
</dbReference>
<evidence type="ECO:0000256" key="2">
    <source>
        <dbReference type="ARBA" id="ARBA00004496"/>
    </source>
</evidence>
<dbReference type="VEuPathDB" id="MicrosporidiaDB:NEQG_02214"/>